<proteinExistence type="predicted"/>
<dbReference type="PATRIC" id="fig|167539.5.peg.246"/>
<protein>
    <recommendedName>
        <fullName evidence="4">Lipoprotein</fullName>
    </recommendedName>
</protein>
<feature type="compositionally biased region" description="Polar residues" evidence="1">
    <location>
        <begin position="109"/>
        <end position="161"/>
    </location>
</feature>
<evidence type="ECO:0008006" key="4">
    <source>
        <dbReference type="Google" id="ProtNLM"/>
    </source>
</evidence>
<keyword evidence="3" id="KW-1185">Reference proteome</keyword>
<dbReference type="OrthoDB" id="555093at2"/>
<dbReference type="KEGG" id="pma:Pro_0238"/>
<feature type="compositionally biased region" description="Basic and acidic residues" evidence="1">
    <location>
        <begin position="79"/>
        <end position="90"/>
    </location>
</feature>
<accession>Q7VDX7</accession>
<dbReference type="RefSeq" id="WP_011124393.1">
    <property type="nucleotide sequence ID" value="NC_005042.1"/>
</dbReference>
<evidence type="ECO:0000256" key="1">
    <source>
        <dbReference type="SAM" id="MobiDB-lite"/>
    </source>
</evidence>
<reference evidence="2 3" key="1">
    <citation type="journal article" date="2003" name="Proc. Natl. Acad. Sci. U.S.A.">
        <title>Genome sequence of the cyanobacterium Prochlorococcus marinus SS120, a nearly minimal oxyphototrophic genome.</title>
        <authorList>
            <person name="Dufresne A."/>
            <person name="Salanoubat M."/>
            <person name="Partensky F."/>
            <person name="Artiguenave F."/>
            <person name="Axmann I.M."/>
            <person name="Barbe V."/>
            <person name="Duprat S."/>
            <person name="Galperin M.Y."/>
            <person name="Koonin E.V."/>
            <person name="Le Gall F."/>
            <person name="Makarova K.S."/>
            <person name="Ostrowski M."/>
            <person name="Oztas S."/>
            <person name="Robert C."/>
            <person name="Rogozin I.B."/>
            <person name="Scanlan D.J."/>
            <person name="Tandeau de Marsac N."/>
            <person name="Weissenbach J."/>
            <person name="Wincker P."/>
            <person name="Wolf Y.I."/>
            <person name="Hess W.R."/>
        </authorList>
    </citation>
    <scope>NUCLEOTIDE SEQUENCE [LARGE SCALE GENOMIC DNA]</scope>
    <source>
        <strain evidence="3">SARG / CCMP1375 / SS120</strain>
    </source>
</reference>
<dbReference type="HOGENOM" id="CLU_1439912_0_0_3"/>
<evidence type="ECO:0000313" key="2">
    <source>
        <dbReference type="EMBL" id="AAP99284.1"/>
    </source>
</evidence>
<dbReference type="EnsemblBacteria" id="AAP99284">
    <property type="protein sequence ID" value="AAP99284"/>
    <property type="gene ID" value="Pro_0238"/>
</dbReference>
<gene>
    <name evidence="2" type="ordered locus">Pro_0238</name>
</gene>
<evidence type="ECO:0000313" key="3">
    <source>
        <dbReference type="Proteomes" id="UP000001420"/>
    </source>
</evidence>
<dbReference type="STRING" id="167539.Pro_0238"/>
<feature type="compositionally biased region" description="Polar residues" evidence="1">
    <location>
        <begin position="91"/>
        <end position="100"/>
    </location>
</feature>
<name>Q7VDX7_PROMA</name>
<dbReference type="PROSITE" id="PS51257">
    <property type="entry name" value="PROKAR_LIPOPROTEIN"/>
    <property type="match status" value="1"/>
</dbReference>
<organism evidence="2 3">
    <name type="scientific">Prochlorococcus marinus (strain SARG / CCMP1375 / SS120)</name>
    <dbReference type="NCBI Taxonomy" id="167539"/>
    <lineage>
        <taxon>Bacteria</taxon>
        <taxon>Bacillati</taxon>
        <taxon>Cyanobacteriota</taxon>
        <taxon>Cyanophyceae</taxon>
        <taxon>Synechococcales</taxon>
        <taxon>Prochlorococcaceae</taxon>
        <taxon>Prochlorococcus</taxon>
    </lineage>
</organism>
<dbReference type="Proteomes" id="UP000001420">
    <property type="component" value="Chromosome"/>
</dbReference>
<dbReference type="EMBL" id="AE017126">
    <property type="protein sequence ID" value="AAP99284.1"/>
    <property type="molecule type" value="Genomic_DNA"/>
</dbReference>
<feature type="region of interest" description="Disordered" evidence="1">
    <location>
        <begin position="79"/>
        <end position="170"/>
    </location>
</feature>
<sequence>MANKGNLKKIINFWVLPFVTGGCLATGYVTTHKILISKSKIQSANKEVSIENQSNSQLPIAANKLELTRNRESAVLEDKLSKNVNSEERTSSQTAVQAPNKSFFHTDHQNSSNEFNTAAIEQSNSTSPNQTISKTEPKELSNNSEYPLQLVQQPSIPNNSREPSDPLKVQSYEAEEILKKLFKRLPKP</sequence>
<dbReference type="AlphaFoldDB" id="Q7VDX7"/>